<evidence type="ECO:0000313" key="2">
    <source>
        <dbReference type="Proteomes" id="UP001180020"/>
    </source>
</evidence>
<accession>A0AAV9D4Y2</accession>
<sequence length="210" mass="22992">MEKLATGGGNGEHCISETEIVDRDLKEVRHGGGRLSDYVLSATLIILWTLHSHTVLDKVPHIEAITQTETKTTFHCWSQSTSTVSEESLAMCTEGLGYEIGIFDEEMMDTVSSSPSPPTSSLLRRQMPPKAANRAAREFSAADEANRGCPYTPAADSSPFMEEETVMVTGRQSKGKSSNGEMEEKKGVCLQITSYAPLSLHPLWDLELPE</sequence>
<reference evidence="1" key="2">
    <citation type="submission" date="2023-06" db="EMBL/GenBank/DDBJ databases">
        <authorList>
            <person name="Ma L."/>
            <person name="Liu K.-W."/>
            <person name="Li Z."/>
            <person name="Hsiao Y.-Y."/>
            <person name="Qi Y."/>
            <person name="Fu T."/>
            <person name="Tang G."/>
            <person name="Zhang D."/>
            <person name="Sun W.-H."/>
            <person name="Liu D.-K."/>
            <person name="Li Y."/>
            <person name="Chen G.-Z."/>
            <person name="Liu X.-D."/>
            <person name="Liao X.-Y."/>
            <person name="Jiang Y.-T."/>
            <person name="Yu X."/>
            <person name="Hao Y."/>
            <person name="Huang J."/>
            <person name="Zhao X.-W."/>
            <person name="Ke S."/>
            <person name="Chen Y.-Y."/>
            <person name="Wu W.-L."/>
            <person name="Hsu J.-L."/>
            <person name="Lin Y.-F."/>
            <person name="Huang M.-D."/>
            <person name="Li C.-Y."/>
            <person name="Huang L."/>
            <person name="Wang Z.-W."/>
            <person name="Zhao X."/>
            <person name="Zhong W.-Y."/>
            <person name="Peng D.-H."/>
            <person name="Ahmad S."/>
            <person name="Lan S."/>
            <person name="Zhang J.-S."/>
            <person name="Tsai W.-C."/>
            <person name="Van De Peer Y."/>
            <person name="Liu Z.-J."/>
        </authorList>
    </citation>
    <scope>NUCLEOTIDE SEQUENCE</scope>
    <source>
        <strain evidence="1">CP</strain>
        <tissue evidence="1">Leaves</tissue>
    </source>
</reference>
<dbReference type="Proteomes" id="UP001180020">
    <property type="component" value="Unassembled WGS sequence"/>
</dbReference>
<dbReference type="AlphaFoldDB" id="A0AAV9D4Y2"/>
<keyword evidence="2" id="KW-1185">Reference proteome</keyword>
<protein>
    <submittedName>
        <fullName evidence="1">Uncharacterized protein</fullName>
    </submittedName>
</protein>
<comment type="caution">
    <text evidence="1">The sequence shown here is derived from an EMBL/GenBank/DDBJ whole genome shotgun (WGS) entry which is preliminary data.</text>
</comment>
<dbReference type="EMBL" id="JAUJYO010000015">
    <property type="protein sequence ID" value="KAK1295869.1"/>
    <property type="molecule type" value="Genomic_DNA"/>
</dbReference>
<organism evidence="1 2">
    <name type="scientific">Acorus calamus</name>
    <name type="common">Sweet flag</name>
    <dbReference type="NCBI Taxonomy" id="4465"/>
    <lineage>
        <taxon>Eukaryota</taxon>
        <taxon>Viridiplantae</taxon>
        <taxon>Streptophyta</taxon>
        <taxon>Embryophyta</taxon>
        <taxon>Tracheophyta</taxon>
        <taxon>Spermatophyta</taxon>
        <taxon>Magnoliopsida</taxon>
        <taxon>Liliopsida</taxon>
        <taxon>Acoraceae</taxon>
        <taxon>Acorus</taxon>
    </lineage>
</organism>
<name>A0AAV9D4Y2_ACOCL</name>
<proteinExistence type="predicted"/>
<reference evidence="1" key="1">
    <citation type="journal article" date="2023" name="Nat. Commun.">
        <title>Diploid and tetraploid genomes of Acorus and the evolution of monocots.</title>
        <authorList>
            <person name="Ma L."/>
            <person name="Liu K.W."/>
            <person name="Li Z."/>
            <person name="Hsiao Y.Y."/>
            <person name="Qi Y."/>
            <person name="Fu T."/>
            <person name="Tang G.D."/>
            <person name="Zhang D."/>
            <person name="Sun W.H."/>
            <person name="Liu D.K."/>
            <person name="Li Y."/>
            <person name="Chen G.Z."/>
            <person name="Liu X.D."/>
            <person name="Liao X.Y."/>
            <person name="Jiang Y.T."/>
            <person name="Yu X."/>
            <person name="Hao Y."/>
            <person name="Huang J."/>
            <person name="Zhao X.W."/>
            <person name="Ke S."/>
            <person name="Chen Y.Y."/>
            <person name="Wu W.L."/>
            <person name="Hsu J.L."/>
            <person name="Lin Y.F."/>
            <person name="Huang M.D."/>
            <person name="Li C.Y."/>
            <person name="Huang L."/>
            <person name="Wang Z.W."/>
            <person name="Zhao X."/>
            <person name="Zhong W.Y."/>
            <person name="Peng D.H."/>
            <person name="Ahmad S."/>
            <person name="Lan S."/>
            <person name="Zhang J.S."/>
            <person name="Tsai W.C."/>
            <person name="Van de Peer Y."/>
            <person name="Liu Z.J."/>
        </authorList>
    </citation>
    <scope>NUCLEOTIDE SEQUENCE</scope>
    <source>
        <strain evidence="1">CP</strain>
    </source>
</reference>
<evidence type="ECO:0000313" key="1">
    <source>
        <dbReference type="EMBL" id="KAK1295869.1"/>
    </source>
</evidence>
<gene>
    <name evidence="1" type="ORF">QJS10_CPB15g01679</name>
</gene>